<keyword evidence="4" id="KW-1185">Reference proteome</keyword>
<evidence type="ECO:0000256" key="1">
    <source>
        <dbReference type="ARBA" id="ARBA00022679"/>
    </source>
</evidence>
<dbReference type="Pfam" id="PF02515">
    <property type="entry name" value="CoA_transf_3"/>
    <property type="match status" value="1"/>
</dbReference>
<name>A0A7Y0L8W6_9GAMM</name>
<dbReference type="SUPFAM" id="SSF89796">
    <property type="entry name" value="CoA-transferase family III (CaiB/BaiF)"/>
    <property type="match status" value="1"/>
</dbReference>
<keyword evidence="1 3" id="KW-0808">Transferase</keyword>
<feature type="region of interest" description="Disordered" evidence="2">
    <location>
        <begin position="372"/>
        <end position="391"/>
    </location>
</feature>
<dbReference type="EMBL" id="JABBXH010000001">
    <property type="protein sequence ID" value="NMP30129.1"/>
    <property type="molecule type" value="Genomic_DNA"/>
</dbReference>
<dbReference type="AlphaFoldDB" id="A0A7Y0L8W6"/>
<dbReference type="Proteomes" id="UP000568664">
    <property type="component" value="Unassembled WGS sequence"/>
</dbReference>
<dbReference type="RefSeq" id="WP_169073469.1">
    <property type="nucleotide sequence ID" value="NZ_JABBXH010000001.1"/>
</dbReference>
<evidence type="ECO:0000313" key="3">
    <source>
        <dbReference type="EMBL" id="NMP30129.1"/>
    </source>
</evidence>
<comment type="caution">
    <text evidence="3">The sequence shown here is derived from an EMBL/GenBank/DDBJ whole genome shotgun (WGS) entry which is preliminary data.</text>
</comment>
<sequence>MAGPLTDIKVLDLSRILAGPWSTQVLADYGATVWKIERPTTGDDTRHWGPPYVKNEQGEETAESAYYLAANRGKQSIEVDITCPQGQEIIKKLAVQADIVVENYKVGGLVKYGLDYTSLKAINPRLIYCSITGFGQDGPYAQQAGYDAMIQAMGGLMSLTGEKDELPGGGPQKVGVAVADLMTGMYAVSGILAALHHRNQTGEGQHIDIALLDTQVAWLANQASNYLVSGNVPKRLGTAHPNIVPYQALPVKDGFILLAVGNDGQFKKCCEIIGCPELADQMEFSTNGQRVKHREQLIPLLERQFKQQPLVYWLEELSSAHVPCGPINTLDRVFENPQVQHRNMQFELEHPTAGKVPMVANPVNFSQTPIEYNQAPPTLGEHTEQVKKYLK</sequence>
<dbReference type="Gene3D" id="3.40.50.10540">
    <property type="entry name" value="Crotonobetainyl-coa:carnitine coa-transferase, domain 1"/>
    <property type="match status" value="1"/>
</dbReference>
<dbReference type="InterPro" id="IPR023606">
    <property type="entry name" value="CoA-Trfase_III_dom_1_sf"/>
</dbReference>
<gene>
    <name evidence="3" type="ORF">HII17_01020</name>
</gene>
<organism evidence="3 4">
    <name type="scientific">Thalassotalea algicola</name>
    <dbReference type="NCBI Taxonomy" id="2716224"/>
    <lineage>
        <taxon>Bacteria</taxon>
        <taxon>Pseudomonadati</taxon>
        <taxon>Pseudomonadota</taxon>
        <taxon>Gammaproteobacteria</taxon>
        <taxon>Alteromonadales</taxon>
        <taxon>Colwelliaceae</taxon>
        <taxon>Thalassotalea</taxon>
    </lineage>
</organism>
<dbReference type="PANTHER" id="PTHR48207">
    <property type="entry name" value="SUCCINATE--HYDROXYMETHYLGLUTARATE COA-TRANSFERASE"/>
    <property type="match status" value="1"/>
</dbReference>
<dbReference type="GO" id="GO:0008410">
    <property type="term" value="F:CoA-transferase activity"/>
    <property type="evidence" value="ECO:0007669"/>
    <property type="project" value="TreeGrafter"/>
</dbReference>
<dbReference type="Gene3D" id="3.30.1540.10">
    <property type="entry name" value="formyl-coa transferase, domain 3"/>
    <property type="match status" value="1"/>
</dbReference>
<feature type="compositionally biased region" description="Basic and acidic residues" evidence="2">
    <location>
        <begin position="381"/>
        <end position="391"/>
    </location>
</feature>
<evidence type="ECO:0000313" key="4">
    <source>
        <dbReference type="Proteomes" id="UP000568664"/>
    </source>
</evidence>
<evidence type="ECO:0000256" key="2">
    <source>
        <dbReference type="SAM" id="MobiDB-lite"/>
    </source>
</evidence>
<reference evidence="3 4" key="1">
    <citation type="submission" date="2020-04" db="EMBL/GenBank/DDBJ databases">
        <title>Thalassotalea sp. M1531, isolated from the surface of marine red alga.</title>
        <authorList>
            <person name="Pang L."/>
            <person name="Lu D.-C."/>
        </authorList>
    </citation>
    <scope>NUCLEOTIDE SEQUENCE [LARGE SCALE GENOMIC DNA]</scope>
    <source>
        <strain evidence="3 4">M1531</strain>
    </source>
</reference>
<dbReference type="InterPro" id="IPR044855">
    <property type="entry name" value="CoA-Trfase_III_dom3_sf"/>
</dbReference>
<accession>A0A7Y0L8W6</accession>
<dbReference type="InterPro" id="IPR050483">
    <property type="entry name" value="CoA-transferase_III_domain"/>
</dbReference>
<proteinExistence type="predicted"/>
<dbReference type="PANTHER" id="PTHR48207:SF3">
    <property type="entry name" value="SUCCINATE--HYDROXYMETHYLGLUTARATE COA-TRANSFERASE"/>
    <property type="match status" value="1"/>
</dbReference>
<dbReference type="InterPro" id="IPR003673">
    <property type="entry name" value="CoA-Trfase_fam_III"/>
</dbReference>
<protein>
    <submittedName>
        <fullName evidence="3">CoA transferase</fullName>
    </submittedName>
</protein>